<keyword evidence="3" id="KW-0515">Mutator protein</keyword>
<name>A0A7U8C870_NEPCE</name>
<dbReference type="GO" id="GO:0008413">
    <property type="term" value="F:8-oxo-7,8-dihydroguanosine triphosphate pyrophosphatase activity"/>
    <property type="evidence" value="ECO:0007669"/>
    <property type="project" value="TreeGrafter"/>
</dbReference>
<accession>A0A7U8C870</accession>
<evidence type="ECO:0000256" key="10">
    <source>
        <dbReference type="ARBA" id="ARBA00035861"/>
    </source>
</evidence>
<evidence type="ECO:0000256" key="8">
    <source>
        <dbReference type="ARBA" id="ARBA00022842"/>
    </source>
</evidence>
<comment type="catalytic activity">
    <reaction evidence="11">
        <text>8-oxo-GTP + H2O = 8-oxo-GMP + diphosphate + H(+)</text>
        <dbReference type="Rhea" id="RHEA:67616"/>
        <dbReference type="ChEBI" id="CHEBI:15377"/>
        <dbReference type="ChEBI" id="CHEBI:15378"/>
        <dbReference type="ChEBI" id="CHEBI:33019"/>
        <dbReference type="ChEBI" id="CHEBI:143553"/>
        <dbReference type="ChEBI" id="CHEBI:145694"/>
    </reaction>
</comment>
<dbReference type="GO" id="GO:0046872">
    <property type="term" value="F:metal ion binding"/>
    <property type="evidence" value="ECO:0007669"/>
    <property type="project" value="UniProtKB-KW"/>
</dbReference>
<evidence type="ECO:0000256" key="5">
    <source>
        <dbReference type="ARBA" id="ARBA00022723"/>
    </source>
</evidence>
<dbReference type="SUPFAM" id="SSF55811">
    <property type="entry name" value="Nudix"/>
    <property type="match status" value="1"/>
</dbReference>
<evidence type="ECO:0000256" key="16">
    <source>
        <dbReference type="ARBA" id="ARBA00042798"/>
    </source>
</evidence>
<dbReference type="Pfam" id="PF00293">
    <property type="entry name" value="NUDIX"/>
    <property type="match status" value="1"/>
</dbReference>
<dbReference type="OrthoDB" id="9804442at2"/>
<evidence type="ECO:0000256" key="6">
    <source>
        <dbReference type="ARBA" id="ARBA00022763"/>
    </source>
</evidence>
<evidence type="ECO:0000256" key="3">
    <source>
        <dbReference type="ARBA" id="ARBA00022457"/>
    </source>
</evidence>
<evidence type="ECO:0000313" key="18">
    <source>
        <dbReference type="EMBL" id="EAR61989.1"/>
    </source>
</evidence>
<dbReference type="PANTHER" id="PTHR47707">
    <property type="entry name" value="8-OXO-DGTP DIPHOSPHATASE"/>
    <property type="match status" value="1"/>
</dbReference>
<evidence type="ECO:0000256" key="11">
    <source>
        <dbReference type="ARBA" id="ARBA00036904"/>
    </source>
</evidence>
<protein>
    <recommendedName>
        <fullName evidence="13">8-oxo-dGTP diphosphatase</fullName>
        <ecNumber evidence="12">3.6.1.55</ecNumber>
    </recommendedName>
    <alternativeName>
        <fullName evidence="16">7,8-dihydro-8-oxoguanine-triphosphatase</fullName>
    </alternativeName>
    <alternativeName>
        <fullName evidence="15">Mutator protein MutT</fullName>
    </alternativeName>
    <alternativeName>
        <fullName evidence="14">dGTP pyrophosphohydrolase</fullName>
    </alternativeName>
</protein>
<reference evidence="18 19" key="1">
    <citation type="submission" date="2006-02" db="EMBL/GenBank/DDBJ databases">
        <authorList>
            <person name="Pinhassi J."/>
            <person name="Pedros-Alio C."/>
            <person name="Ferriera S."/>
            <person name="Johnson J."/>
            <person name="Kravitz S."/>
            <person name="Halpern A."/>
            <person name="Remington K."/>
            <person name="Beeson K."/>
            <person name="Tran B."/>
            <person name="Rogers Y.-H."/>
            <person name="Friedman R."/>
            <person name="Venter J.C."/>
        </authorList>
    </citation>
    <scope>NUCLEOTIDE SEQUENCE [LARGE SCALE GENOMIC DNA]</scope>
    <source>
        <strain evidence="18 19">MED92</strain>
    </source>
</reference>
<comment type="cofactor">
    <cofactor evidence="1">
        <name>Mg(2+)</name>
        <dbReference type="ChEBI" id="CHEBI:18420"/>
    </cofactor>
</comment>
<evidence type="ECO:0000259" key="17">
    <source>
        <dbReference type="PROSITE" id="PS51462"/>
    </source>
</evidence>
<evidence type="ECO:0000256" key="4">
    <source>
        <dbReference type="ARBA" id="ARBA00022705"/>
    </source>
</evidence>
<dbReference type="GO" id="GO:0044715">
    <property type="term" value="F:8-oxo-dGDP phosphatase activity"/>
    <property type="evidence" value="ECO:0007669"/>
    <property type="project" value="TreeGrafter"/>
</dbReference>
<keyword evidence="19" id="KW-1185">Reference proteome</keyword>
<keyword evidence="6" id="KW-0227">DNA damage</keyword>
<dbReference type="EMBL" id="AAOW01000005">
    <property type="protein sequence ID" value="EAR61989.1"/>
    <property type="molecule type" value="Genomic_DNA"/>
</dbReference>
<evidence type="ECO:0000256" key="1">
    <source>
        <dbReference type="ARBA" id="ARBA00001946"/>
    </source>
</evidence>
<dbReference type="Proteomes" id="UP000002171">
    <property type="component" value="Unassembled WGS sequence"/>
</dbReference>
<comment type="catalytic activity">
    <reaction evidence="10">
        <text>8-oxo-dGTP + H2O = 8-oxo-dGMP + diphosphate + H(+)</text>
        <dbReference type="Rhea" id="RHEA:31575"/>
        <dbReference type="ChEBI" id="CHEBI:15377"/>
        <dbReference type="ChEBI" id="CHEBI:15378"/>
        <dbReference type="ChEBI" id="CHEBI:33019"/>
        <dbReference type="ChEBI" id="CHEBI:63224"/>
        <dbReference type="ChEBI" id="CHEBI:77896"/>
        <dbReference type="EC" id="3.6.1.55"/>
    </reaction>
</comment>
<keyword evidence="5" id="KW-0479">Metal-binding</keyword>
<dbReference type="CDD" id="cd02883">
    <property type="entry name" value="NUDIX_Hydrolase"/>
    <property type="match status" value="1"/>
</dbReference>
<evidence type="ECO:0000256" key="2">
    <source>
        <dbReference type="ARBA" id="ARBA00005582"/>
    </source>
</evidence>
<evidence type="ECO:0000256" key="13">
    <source>
        <dbReference type="ARBA" id="ARBA00040794"/>
    </source>
</evidence>
<evidence type="ECO:0000313" key="19">
    <source>
        <dbReference type="Proteomes" id="UP000002171"/>
    </source>
</evidence>
<organism evidence="18 19">
    <name type="scientific">Neptuniibacter caesariensis</name>
    <dbReference type="NCBI Taxonomy" id="207954"/>
    <lineage>
        <taxon>Bacteria</taxon>
        <taxon>Pseudomonadati</taxon>
        <taxon>Pseudomonadota</taxon>
        <taxon>Gammaproteobacteria</taxon>
        <taxon>Oceanospirillales</taxon>
        <taxon>Oceanospirillaceae</taxon>
        <taxon>Neptuniibacter</taxon>
    </lineage>
</organism>
<dbReference type="GO" id="GO:0044716">
    <property type="term" value="F:8-oxo-GDP phosphatase activity"/>
    <property type="evidence" value="ECO:0007669"/>
    <property type="project" value="TreeGrafter"/>
</dbReference>
<keyword evidence="7" id="KW-0378">Hydrolase</keyword>
<dbReference type="Gene3D" id="3.90.79.10">
    <property type="entry name" value="Nucleoside Triphosphate Pyrophosphohydrolase"/>
    <property type="match status" value="1"/>
</dbReference>
<comment type="caution">
    <text evidence="18">The sequence shown here is derived from an EMBL/GenBank/DDBJ whole genome shotgun (WGS) entry which is preliminary data.</text>
</comment>
<dbReference type="PROSITE" id="PS51462">
    <property type="entry name" value="NUDIX"/>
    <property type="match status" value="1"/>
</dbReference>
<dbReference type="PANTHER" id="PTHR47707:SF1">
    <property type="entry name" value="NUDIX HYDROLASE FAMILY PROTEIN"/>
    <property type="match status" value="1"/>
</dbReference>
<evidence type="ECO:0000256" key="14">
    <source>
        <dbReference type="ARBA" id="ARBA00041592"/>
    </source>
</evidence>
<dbReference type="InterPro" id="IPR020084">
    <property type="entry name" value="NUDIX_hydrolase_CS"/>
</dbReference>
<evidence type="ECO:0000256" key="15">
    <source>
        <dbReference type="ARBA" id="ARBA00041979"/>
    </source>
</evidence>
<dbReference type="GO" id="GO:0035539">
    <property type="term" value="F:8-oxo-7,8-dihydrodeoxyguanosine triphosphate pyrophosphatase activity"/>
    <property type="evidence" value="ECO:0007669"/>
    <property type="project" value="UniProtKB-EC"/>
</dbReference>
<dbReference type="EC" id="3.6.1.55" evidence="12"/>
<comment type="similarity">
    <text evidence="2">Belongs to the Nudix hydrolase family.</text>
</comment>
<gene>
    <name evidence="18" type="ORF">MED92_03538</name>
</gene>
<dbReference type="InterPro" id="IPR047127">
    <property type="entry name" value="MutT-like"/>
</dbReference>
<dbReference type="GO" id="GO:0006260">
    <property type="term" value="P:DNA replication"/>
    <property type="evidence" value="ECO:0007669"/>
    <property type="project" value="UniProtKB-KW"/>
</dbReference>
<keyword evidence="4" id="KW-0235">DNA replication</keyword>
<dbReference type="GO" id="GO:0006281">
    <property type="term" value="P:DNA repair"/>
    <property type="evidence" value="ECO:0007669"/>
    <property type="project" value="UniProtKB-KW"/>
</dbReference>
<dbReference type="InterPro" id="IPR015797">
    <property type="entry name" value="NUDIX_hydrolase-like_dom_sf"/>
</dbReference>
<keyword evidence="9" id="KW-0234">DNA repair</keyword>
<dbReference type="AlphaFoldDB" id="A0A7U8C870"/>
<dbReference type="InterPro" id="IPR000086">
    <property type="entry name" value="NUDIX_hydrolase_dom"/>
</dbReference>
<dbReference type="PROSITE" id="PS00893">
    <property type="entry name" value="NUDIX_BOX"/>
    <property type="match status" value="1"/>
</dbReference>
<evidence type="ECO:0000256" key="12">
    <source>
        <dbReference type="ARBA" id="ARBA00038905"/>
    </source>
</evidence>
<feature type="domain" description="Nudix hydrolase" evidence="17">
    <location>
        <begin position="2"/>
        <end position="127"/>
    </location>
</feature>
<sequence>MPVHECVCFVLFSDNQVLLERREITDRFGDVALNIPGGHMEAGEKQRDTLLREVEEELGVIPISYDFLCDQPFVAQEAQLLHYYAVTEWAGEVLAQETAQVEWHSIESQLALSAADRAALHAMRKGLNNRSLAKADTLSH</sequence>
<proteinExistence type="inferred from homology"/>
<keyword evidence="8" id="KW-0460">Magnesium</keyword>
<evidence type="ECO:0000256" key="9">
    <source>
        <dbReference type="ARBA" id="ARBA00023204"/>
    </source>
</evidence>
<evidence type="ECO:0000256" key="7">
    <source>
        <dbReference type="ARBA" id="ARBA00022801"/>
    </source>
</evidence>